<comment type="similarity">
    <text evidence="2 10">Belongs to the ArgJ family.</text>
</comment>
<dbReference type="EC" id="2.3.1.35" evidence="10"/>
<keyword evidence="7 10" id="KW-0808">Transferase</keyword>
<feature type="chain" id="PRO_5028541733" description="Arginine biosynthesis bifunctional protein ArgJ alpha chain" evidence="10">
    <location>
        <begin position="1"/>
        <end position="187"/>
    </location>
</feature>
<evidence type="ECO:0000313" key="11">
    <source>
        <dbReference type="EMBL" id="HFT93673.1"/>
    </source>
</evidence>
<evidence type="ECO:0000256" key="2">
    <source>
        <dbReference type="ARBA" id="ARBA00006774"/>
    </source>
</evidence>
<dbReference type="GO" id="GO:0004042">
    <property type="term" value="F:L-glutamate N-acetyltransferase activity"/>
    <property type="evidence" value="ECO:0007669"/>
    <property type="project" value="UniProtKB-UniRule"/>
</dbReference>
<dbReference type="FunFam" id="3.60.70.12:FF:000001">
    <property type="entry name" value="Arginine biosynthesis bifunctional protein ArgJ, chloroplastic"/>
    <property type="match status" value="1"/>
</dbReference>
<dbReference type="InterPro" id="IPR016117">
    <property type="entry name" value="ArgJ-like_dom_sf"/>
</dbReference>
<protein>
    <recommendedName>
        <fullName evidence="10">Arginine biosynthesis bifunctional protein ArgJ</fullName>
    </recommendedName>
    <domain>
        <recommendedName>
            <fullName evidence="10">Glutamate N-acetyltransferase</fullName>
            <ecNumber evidence="10">2.3.1.35</ecNumber>
        </recommendedName>
        <alternativeName>
            <fullName evidence="10">Ornithine acetyltransferase</fullName>
            <shortName evidence="10">OATase</shortName>
        </alternativeName>
        <alternativeName>
            <fullName evidence="10">Ornithine transacetylase</fullName>
        </alternativeName>
    </domain>
    <domain>
        <recommendedName>
            <fullName evidence="10">Amino-acid acetyltransferase</fullName>
            <ecNumber evidence="10">2.3.1.1</ecNumber>
        </recommendedName>
        <alternativeName>
            <fullName evidence="10">N-acetylglutamate synthase</fullName>
            <shortName evidence="10">AGSase</shortName>
        </alternativeName>
    </domain>
    <component>
        <recommendedName>
            <fullName evidence="10">Arginine biosynthesis bifunctional protein ArgJ alpha chain</fullName>
        </recommendedName>
    </component>
    <component>
        <recommendedName>
            <fullName evidence="10">Arginine biosynthesis bifunctional protein ArgJ beta chain</fullName>
        </recommendedName>
    </component>
</protein>
<feature type="site" description="Cleavage; by autolysis" evidence="10">
    <location>
        <begin position="187"/>
        <end position="188"/>
    </location>
</feature>
<comment type="pathway">
    <text evidence="10">Amino-acid biosynthesis; L-arginine biosynthesis; L-ornithine and N-acetyl-L-glutamate from L-glutamate and N(2)-acetyl-L-ornithine (cyclic): step 1/1.</text>
</comment>
<dbReference type="FunFam" id="3.10.20.340:FF:000003">
    <property type="entry name" value="Arginine biosynthesis bifunctional protein ArgJ"/>
    <property type="match status" value="1"/>
</dbReference>
<dbReference type="Pfam" id="PF01960">
    <property type="entry name" value="ArgJ"/>
    <property type="match status" value="1"/>
</dbReference>
<dbReference type="GO" id="GO:0006592">
    <property type="term" value="P:ornithine biosynthetic process"/>
    <property type="evidence" value="ECO:0007669"/>
    <property type="project" value="TreeGrafter"/>
</dbReference>
<dbReference type="NCBIfam" id="NF003802">
    <property type="entry name" value="PRK05388.1"/>
    <property type="match status" value="1"/>
</dbReference>
<comment type="catalytic activity">
    <reaction evidence="10">
        <text>L-glutamate + acetyl-CoA = N-acetyl-L-glutamate + CoA + H(+)</text>
        <dbReference type="Rhea" id="RHEA:24292"/>
        <dbReference type="ChEBI" id="CHEBI:15378"/>
        <dbReference type="ChEBI" id="CHEBI:29985"/>
        <dbReference type="ChEBI" id="CHEBI:44337"/>
        <dbReference type="ChEBI" id="CHEBI:57287"/>
        <dbReference type="ChEBI" id="CHEBI:57288"/>
        <dbReference type="EC" id="2.3.1.1"/>
    </reaction>
</comment>
<dbReference type="PANTHER" id="PTHR23100">
    <property type="entry name" value="ARGININE BIOSYNTHESIS BIFUNCTIONAL PROTEIN ARGJ"/>
    <property type="match status" value="1"/>
</dbReference>
<dbReference type="SUPFAM" id="SSF56266">
    <property type="entry name" value="DmpA/ArgJ-like"/>
    <property type="match status" value="1"/>
</dbReference>
<dbReference type="InterPro" id="IPR002813">
    <property type="entry name" value="Arg_biosynth_ArgJ"/>
</dbReference>
<feature type="binding site" evidence="10">
    <location>
        <position position="177"/>
    </location>
    <ligand>
        <name>substrate</name>
    </ligand>
</feature>
<dbReference type="PANTHER" id="PTHR23100:SF0">
    <property type="entry name" value="ARGININE BIOSYNTHESIS BIFUNCTIONAL PROTEIN ARGJ, MITOCHONDRIAL"/>
    <property type="match status" value="1"/>
</dbReference>
<name>A0A7C3R3W4_9BACT</name>
<evidence type="ECO:0000256" key="1">
    <source>
        <dbReference type="ARBA" id="ARBA00004496"/>
    </source>
</evidence>
<evidence type="ECO:0000256" key="7">
    <source>
        <dbReference type="ARBA" id="ARBA00022679"/>
    </source>
</evidence>
<feature type="active site" description="Nucleophile" evidence="10">
    <location>
        <position position="188"/>
    </location>
</feature>
<proteinExistence type="inferred from homology"/>
<comment type="pathway">
    <text evidence="10">Amino-acid biosynthesis; L-arginine biosynthesis; N(2)-acetyl-L-ornithine from L-glutamate: step 1/4.</text>
</comment>
<reference evidence="11" key="1">
    <citation type="journal article" date="2020" name="mSystems">
        <title>Genome- and Community-Level Interaction Insights into Carbon Utilization and Element Cycling Functions of Hydrothermarchaeota in Hydrothermal Sediment.</title>
        <authorList>
            <person name="Zhou Z."/>
            <person name="Liu Y."/>
            <person name="Xu W."/>
            <person name="Pan J."/>
            <person name="Luo Z.H."/>
            <person name="Li M."/>
        </authorList>
    </citation>
    <scope>NUCLEOTIDE SEQUENCE [LARGE SCALE GENOMIC DNA]</scope>
    <source>
        <strain evidence="11">SpSt-902</strain>
    </source>
</reference>
<evidence type="ECO:0000256" key="5">
    <source>
        <dbReference type="ARBA" id="ARBA00022571"/>
    </source>
</evidence>
<comment type="catalytic activity">
    <reaction evidence="10">
        <text>N(2)-acetyl-L-ornithine + L-glutamate = N-acetyl-L-glutamate + L-ornithine</text>
        <dbReference type="Rhea" id="RHEA:15349"/>
        <dbReference type="ChEBI" id="CHEBI:29985"/>
        <dbReference type="ChEBI" id="CHEBI:44337"/>
        <dbReference type="ChEBI" id="CHEBI:46911"/>
        <dbReference type="ChEBI" id="CHEBI:57805"/>
        <dbReference type="EC" id="2.3.1.35"/>
    </reaction>
</comment>
<feature type="binding site" evidence="10">
    <location>
        <position position="274"/>
    </location>
    <ligand>
        <name>substrate</name>
    </ligand>
</feature>
<keyword evidence="9 10" id="KW-0012">Acyltransferase</keyword>
<comment type="subunit">
    <text evidence="3 10">Heterotetramer of two alpha and two beta chains.</text>
</comment>
<dbReference type="Gene3D" id="3.60.70.12">
    <property type="entry name" value="L-amino peptidase D-ALA esterase/amidase"/>
    <property type="match status" value="1"/>
</dbReference>
<dbReference type="EMBL" id="DTMM01000143">
    <property type="protein sequence ID" value="HFT93673.1"/>
    <property type="molecule type" value="Genomic_DNA"/>
</dbReference>
<dbReference type="AlphaFoldDB" id="A0A7C3R3W4"/>
<evidence type="ECO:0000256" key="9">
    <source>
        <dbReference type="ARBA" id="ARBA00023315"/>
    </source>
</evidence>
<dbReference type="HAMAP" id="MF_01106">
    <property type="entry name" value="ArgJ"/>
    <property type="match status" value="1"/>
</dbReference>
<keyword evidence="10" id="KW-0511">Multifunctional enzyme</keyword>
<sequence>MARKSQEGITYPKGFLAGGIFSGIKGNGRPDLALIVSEVEAVAAGMFTVNRIKAAPVLLSQRRIRSGSARAIIVNSGNANSCTGEGGMQDALRITEKVSQFLTCNSRKVLCASTGVIGRPLPVHSILESIPDLVSQVSPIKNLDCAKAIMTTDTYPKEANVEFRCGDITVRIGGIAKGVGMVHPQMATMLAFLTTDADISREALKSALQTAVDRNFHTLSVDGETSTNDSVMILANGRAGNQKIQKGGPAYGEFLQALDSVCQKLRNLLIHDGEGASKFIHITVQGARSRTDAKKVASSIARSVLVKTAFFGEDVNWGRIMVAIGNAGVVVREDKIDIAVGDVSLVHHGVGMGEAQEEKALEVMKGKEIHLSVSLGLGPMTAEYWTTDLTYEYVRINAGYKGRT</sequence>
<dbReference type="GO" id="GO:0004358">
    <property type="term" value="F:L-glutamate N-acetyltransferase activity, acting on acetyl-L-ornithine as donor"/>
    <property type="evidence" value="ECO:0007669"/>
    <property type="project" value="UniProtKB-UniRule"/>
</dbReference>
<comment type="caution">
    <text evidence="11">The sequence shown here is derived from an EMBL/GenBank/DDBJ whole genome shotgun (WGS) entry which is preliminary data.</text>
</comment>
<dbReference type="GO" id="GO:0006526">
    <property type="term" value="P:L-arginine biosynthetic process"/>
    <property type="evidence" value="ECO:0007669"/>
    <property type="project" value="UniProtKB-UniRule"/>
</dbReference>
<evidence type="ECO:0000256" key="6">
    <source>
        <dbReference type="ARBA" id="ARBA00022605"/>
    </source>
</evidence>
<dbReference type="GO" id="GO:0005737">
    <property type="term" value="C:cytoplasm"/>
    <property type="evidence" value="ECO:0007669"/>
    <property type="project" value="UniProtKB-SubCell"/>
</dbReference>
<feature type="site" description="Involved in the stabilization of negative charge on the oxyanion by the formation of the oxyanion hole" evidence="10">
    <location>
        <position position="115"/>
    </location>
</feature>
<dbReference type="NCBIfam" id="TIGR00120">
    <property type="entry name" value="ArgJ"/>
    <property type="match status" value="1"/>
</dbReference>
<feature type="chain" id="PRO_5028541732" description="Arginine biosynthesis bifunctional protein ArgJ beta chain" evidence="10">
    <location>
        <begin position="188"/>
        <end position="404"/>
    </location>
</feature>
<comment type="function">
    <text evidence="10">Catalyzes two activities which are involved in the cyclic version of arginine biosynthesis: the synthesis of N-acetylglutamate from glutamate and acetyl-CoA as the acetyl donor, and of ornithine by transacetylation between N(2)-acetylornithine and glutamate.</text>
</comment>
<keyword evidence="6 10" id="KW-0028">Amino-acid biosynthesis</keyword>
<evidence type="ECO:0000256" key="10">
    <source>
        <dbReference type="HAMAP-Rule" id="MF_01106"/>
    </source>
</evidence>
<keyword evidence="8 10" id="KW-0068">Autocatalytic cleavage</keyword>
<feature type="binding site" evidence="10">
    <location>
        <position position="151"/>
    </location>
    <ligand>
        <name>substrate</name>
    </ligand>
</feature>
<dbReference type="UniPathway" id="UPA00068">
    <property type="reaction ID" value="UER00106"/>
</dbReference>
<accession>A0A7C3R3W4</accession>
<dbReference type="CDD" id="cd02152">
    <property type="entry name" value="OAT"/>
    <property type="match status" value="1"/>
</dbReference>
<dbReference type="Gene3D" id="3.10.20.340">
    <property type="entry name" value="ArgJ beta chain, C-terminal domain"/>
    <property type="match status" value="1"/>
</dbReference>
<organism evidence="11">
    <name type="scientific">Leptospirillum ferriphilum</name>
    <dbReference type="NCBI Taxonomy" id="178606"/>
    <lineage>
        <taxon>Bacteria</taxon>
        <taxon>Pseudomonadati</taxon>
        <taxon>Nitrospirota</taxon>
        <taxon>Nitrospiria</taxon>
        <taxon>Nitrospirales</taxon>
        <taxon>Nitrospiraceae</taxon>
        <taxon>Leptospirillum</taxon>
    </lineage>
</organism>
<dbReference type="EC" id="2.3.1.1" evidence="10"/>
<evidence type="ECO:0000256" key="8">
    <source>
        <dbReference type="ARBA" id="ARBA00022813"/>
    </source>
</evidence>
<gene>
    <name evidence="10 11" type="primary">argJ</name>
    <name evidence="11" type="ORF">ENX03_07025</name>
</gene>
<evidence type="ECO:0000256" key="3">
    <source>
        <dbReference type="ARBA" id="ARBA00011475"/>
    </source>
</evidence>
<keyword evidence="5 10" id="KW-0055">Arginine biosynthesis</keyword>
<dbReference type="InterPro" id="IPR042195">
    <property type="entry name" value="ArgJ_beta_C"/>
</dbReference>
<comment type="caution">
    <text evidence="10">Lacks conserved residue(s) required for the propagation of feature annotation.</text>
</comment>
<feature type="binding site" evidence="10">
    <location>
        <position position="397"/>
    </location>
    <ligand>
        <name>substrate</name>
    </ligand>
</feature>
<comment type="subcellular location">
    <subcellularLocation>
        <location evidence="1 10">Cytoplasm</location>
    </subcellularLocation>
</comment>
<keyword evidence="4 10" id="KW-0963">Cytoplasm</keyword>
<evidence type="ECO:0000256" key="4">
    <source>
        <dbReference type="ARBA" id="ARBA00022490"/>
    </source>
</evidence>
<feature type="binding site" evidence="10">
    <location>
        <position position="188"/>
    </location>
    <ligand>
        <name>substrate</name>
    </ligand>
</feature>
<feature type="site" description="Involved in the stabilization of negative charge on the oxyanion by the formation of the oxyanion hole" evidence="10">
    <location>
        <position position="114"/>
    </location>
</feature>